<feature type="compositionally biased region" description="Low complexity" evidence="3">
    <location>
        <begin position="262"/>
        <end position="276"/>
    </location>
</feature>
<feature type="compositionally biased region" description="Basic and acidic residues" evidence="3">
    <location>
        <begin position="853"/>
        <end position="863"/>
    </location>
</feature>
<feature type="compositionally biased region" description="Low complexity" evidence="3">
    <location>
        <begin position="564"/>
        <end position="576"/>
    </location>
</feature>
<proteinExistence type="predicted"/>
<feature type="region of interest" description="Disordered" evidence="3">
    <location>
        <begin position="1"/>
        <end position="21"/>
    </location>
</feature>
<feature type="region of interest" description="Disordered" evidence="3">
    <location>
        <begin position="831"/>
        <end position="1059"/>
    </location>
</feature>
<feature type="compositionally biased region" description="Low complexity" evidence="3">
    <location>
        <begin position="240"/>
        <end position="251"/>
    </location>
</feature>
<keyword evidence="6" id="KW-1185">Reference proteome</keyword>
<accession>A0AAD7J3P0</accession>
<feature type="compositionally biased region" description="Pro residues" evidence="3">
    <location>
        <begin position="175"/>
        <end position="187"/>
    </location>
</feature>
<feature type="compositionally biased region" description="Low complexity" evidence="3">
    <location>
        <begin position="215"/>
        <end position="233"/>
    </location>
</feature>
<evidence type="ECO:0000313" key="5">
    <source>
        <dbReference type="EMBL" id="KAJ7755168.1"/>
    </source>
</evidence>
<protein>
    <recommendedName>
        <fullName evidence="4">Chromodomain-helicase-DNA-binding protein 1-like C-terminal domain-containing protein</fullName>
    </recommendedName>
</protein>
<dbReference type="Proteomes" id="UP001215598">
    <property type="component" value="Unassembled WGS sequence"/>
</dbReference>
<evidence type="ECO:0000313" key="6">
    <source>
        <dbReference type="Proteomes" id="UP001215598"/>
    </source>
</evidence>
<feature type="compositionally biased region" description="Basic and acidic residues" evidence="3">
    <location>
        <begin position="659"/>
        <end position="672"/>
    </location>
</feature>
<feature type="compositionally biased region" description="Low complexity" evidence="3">
    <location>
        <begin position="429"/>
        <end position="442"/>
    </location>
</feature>
<feature type="compositionally biased region" description="Low complexity" evidence="3">
    <location>
        <begin position="456"/>
        <end position="465"/>
    </location>
</feature>
<feature type="domain" description="Chromodomain-helicase-DNA-binding protein 1-like C-terminal" evidence="4">
    <location>
        <begin position="323"/>
        <end position="421"/>
    </location>
</feature>
<dbReference type="Pfam" id="PF13907">
    <property type="entry name" value="CHD1-like_C"/>
    <property type="match status" value="1"/>
</dbReference>
<dbReference type="InterPro" id="IPR025260">
    <property type="entry name" value="CHD1-like_C"/>
</dbReference>
<evidence type="ECO:0000256" key="2">
    <source>
        <dbReference type="ARBA" id="ARBA00023242"/>
    </source>
</evidence>
<feature type="region of interest" description="Disordered" evidence="3">
    <location>
        <begin position="426"/>
        <end position="594"/>
    </location>
</feature>
<reference evidence="5" key="1">
    <citation type="submission" date="2023-03" db="EMBL/GenBank/DDBJ databases">
        <title>Massive genome expansion in bonnet fungi (Mycena s.s.) driven by repeated elements and novel gene families across ecological guilds.</title>
        <authorList>
            <consortium name="Lawrence Berkeley National Laboratory"/>
            <person name="Harder C.B."/>
            <person name="Miyauchi S."/>
            <person name="Viragh M."/>
            <person name="Kuo A."/>
            <person name="Thoen E."/>
            <person name="Andreopoulos B."/>
            <person name="Lu D."/>
            <person name="Skrede I."/>
            <person name="Drula E."/>
            <person name="Henrissat B."/>
            <person name="Morin E."/>
            <person name="Kohler A."/>
            <person name="Barry K."/>
            <person name="LaButti K."/>
            <person name="Morin E."/>
            <person name="Salamov A."/>
            <person name="Lipzen A."/>
            <person name="Mereny Z."/>
            <person name="Hegedus B."/>
            <person name="Baldrian P."/>
            <person name="Stursova M."/>
            <person name="Weitz H."/>
            <person name="Taylor A."/>
            <person name="Grigoriev I.V."/>
            <person name="Nagy L.G."/>
            <person name="Martin F."/>
            <person name="Kauserud H."/>
        </authorList>
    </citation>
    <scope>NUCLEOTIDE SEQUENCE</scope>
    <source>
        <strain evidence="5">CBHHK182m</strain>
    </source>
</reference>
<feature type="compositionally biased region" description="Low complexity" evidence="3">
    <location>
        <begin position="149"/>
        <end position="159"/>
    </location>
</feature>
<dbReference type="EMBL" id="JARKIB010000050">
    <property type="protein sequence ID" value="KAJ7755168.1"/>
    <property type="molecule type" value="Genomic_DNA"/>
</dbReference>
<feature type="compositionally biased region" description="Low complexity" evidence="3">
    <location>
        <begin position="284"/>
        <end position="331"/>
    </location>
</feature>
<evidence type="ECO:0000256" key="1">
    <source>
        <dbReference type="ARBA" id="ARBA00004123"/>
    </source>
</evidence>
<evidence type="ECO:0000259" key="4">
    <source>
        <dbReference type="SMART" id="SM01176"/>
    </source>
</evidence>
<gene>
    <name evidence="5" type="ORF">B0H16DRAFT_1541292</name>
</gene>
<sequence>MAVPQSLGNATTSTPRTFAPSQGQSIEYTEHRGQGAPCQSLGVLGDIYLDIKTPALFARCDAGWTPWPGPQVRVSALSHPVCPDHFLWASPGQGRVLWAPKAKMNKLMDPAMEVLKQVIAVDRRRDSKNLKRKAGEGPAGGDVKKARVSDVVTSSATVVEQKPAAQPSTSQTVSSPPPSADPIPRPKPVPRFKLKPSAAGVSKAENVTKPPIPAPTTTSPPTTSASKPLTPSVSKPPTPSTSKPSTTTTPVSAPPPRIASKPPTSSVSEPSAPSISTATSVRKPSTTTTVSKLPTPSTSTPSTATSVRKPSMTVSKPPTPSTSTPSTATSESHPHRVQMTVAKEMEPVQNELDQFKSVTPPEKARPERRRLLGIVGRHIEQVVVRKGNERERWRPLLWEYASSFWHVKTDGPSLEQGYGKLLAREAADAVKAASGSGSGSAATTPAKNTPQPPLPSASASSTPSLPKSPPVSQLVPNGGPTKPAAPKALHLPASAVPLQPKASVASGASKPSSKSAPKPAASAPLSLPLSISAPPSASSGASTSKVASSKNVPAKPVPRPPAPASSSVPSVSQTPQAPNPSSASGPFVTPTRPATDSVFAGILTLIQSNAKTLNSSSAKAAPPSPSPAGRGTVSAPPARTRSPSSAESQATLASPVSDRAGRVRDERADGARSRRQSTPSRNRADLTTSASPNSAPPRPPSSLLPRRESPRRLPGSKAASERLKEEEAAIVRLRTQQARCRSDAAAHRQGNAHWEAESTVSAALIEALTAAHAARKLESESLREENARLKGVNRLQGVLQRLDPEYQVGRKEETRVNMDEGVRVGDIVSRKQMVPDGDGDERARSDLPQSLDPQHEFGRKEEIAGDVVSDGVESGQREEQMVLDGDVDERARRGDSVPGTRSGDNVSGVIEPDQRGEQMAVEEDVVPPPSTKVFVKQEPPTSIPLINKPPVNSSHPEIIDLTLDSDDEDAAPPRPLKPSVASVPAPPISPVEESEPQAPGDRPVPVDLPMDTDLLDAVPDPSTPLHRQDAADPDPGASSGEQERPPSASASPPTPTLVNPSAAGYFRIVGTDFDYSDEHLLKIVLRTNGVNDNPRDGDWSTILAQLQITSPPSTDTFELGRWYKTADALRDYYVGYLAPPRSALTQDVDMEGPGGPEPQNSFMPSGIPAAVADVASWGSEDIGIDRFTPPPDAAPLLDPAVCRNTVLQEKDKNVRQLNEPQLQLVFPYHDGDPEHACSWCAELPSQRATIYPLGTSLEELSAHVEDVHPVPFERLLAETQGLDRDGVEAWFEKLDEDEEGEE</sequence>
<dbReference type="GO" id="GO:0005634">
    <property type="term" value="C:nucleus"/>
    <property type="evidence" value="ECO:0007669"/>
    <property type="project" value="UniProtKB-SubCell"/>
</dbReference>
<feature type="compositionally biased region" description="Low complexity" evidence="3">
    <location>
        <begin position="634"/>
        <end position="648"/>
    </location>
</feature>
<feature type="compositionally biased region" description="Low complexity" evidence="3">
    <location>
        <begin position="480"/>
        <end position="493"/>
    </location>
</feature>
<organism evidence="5 6">
    <name type="scientific">Mycena metata</name>
    <dbReference type="NCBI Taxonomy" id="1033252"/>
    <lineage>
        <taxon>Eukaryota</taxon>
        <taxon>Fungi</taxon>
        <taxon>Dikarya</taxon>
        <taxon>Basidiomycota</taxon>
        <taxon>Agaricomycotina</taxon>
        <taxon>Agaricomycetes</taxon>
        <taxon>Agaricomycetidae</taxon>
        <taxon>Agaricales</taxon>
        <taxon>Marasmiineae</taxon>
        <taxon>Mycenaceae</taxon>
        <taxon>Mycena</taxon>
    </lineage>
</organism>
<feature type="compositionally biased region" description="Basic and acidic residues" evidence="3">
    <location>
        <begin position="126"/>
        <end position="135"/>
    </location>
</feature>
<comment type="caution">
    <text evidence="5">The sequence shown here is derived from an EMBL/GenBank/DDBJ whole genome shotgun (WGS) entry which is preliminary data.</text>
</comment>
<comment type="subcellular location">
    <subcellularLocation>
        <location evidence="1">Nucleus</location>
    </subcellularLocation>
</comment>
<keyword evidence="2" id="KW-0539">Nucleus</keyword>
<feature type="compositionally biased region" description="Polar residues" evidence="3">
    <location>
        <begin position="676"/>
        <end position="688"/>
    </location>
</feature>
<feature type="region of interest" description="Disordered" evidence="3">
    <location>
        <begin position="126"/>
        <end position="335"/>
    </location>
</feature>
<name>A0AAD7J3P0_9AGAR</name>
<dbReference type="SMART" id="SM01176">
    <property type="entry name" value="DUF4208"/>
    <property type="match status" value="1"/>
</dbReference>
<evidence type="ECO:0000256" key="3">
    <source>
        <dbReference type="SAM" id="MobiDB-lite"/>
    </source>
</evidence>
<feature type="compositionally biased region" description="Low complexity" evidence="3">
    <location>
        <begin position="500"/>
        <end position="554"/>
    </location>
</feature>
<feature type="region of interest" description="Disordered" evidence="3">
    <location>
        <begin position="612"/>
        <end position="724"/>
    </location>
</feature>